<evidence type="ECO:0000256" key="2">
    <source>
        <dbReference type="ARBA" id="ARBA00015192"/>
    </source>
</evidence>
<evidence type="ECO:0000313" key="9">
    <source>
        <dbReference type="Proteomes" id="UP001364617"/>
    </source>
</evidence>
<dbReference type="InterPro" id="IPR050825">
    <property type="entry name" value="RBM42_RBP45_47-like"/>
</dbReference>
<dbReference type="CDD" id="cd12383">
    <property type="entry name" value="RRM_RBM42"/>
    <property type="match status" value="1"/>
</dbReference>
<dbReference type="Proteomes" id="UP001364617">
    <property type="component" value="Unassembled WGS sequence"/>
</dbReference>
<dbReference type="InterPro" id="IPR012677">
    <property type="entry name" value="Nucleotide-bd_a/b_plait_sf"/>
</dbReference>
<keyword evidence="9" id="KW-1185">Reference proteome</keyword>
<evidence type="ECO:0000256" key="5">
    <source>
        <dbReference type="PROSITE-ProRule" id="PRU00176"/>
    </source>
</evidence>
<dbReference type="InterPro" id="IPR034215">
    <property type="entry name" value="RBM42_RRM"/>
</dbReference>
<dbReference type="Pfam" id="PF00076">
    <property type="entry name" value="RRM_1"/>
    <property type="match status" value="1"/>
</dbReference>
<dbReference type="SUPFAM" id="SSF54928">
    <property type="entry name" value="RNA-binding domain, RBD"/>
    <property type="match status" value="1"/>
</dbReference>
<dbReference type="PANTHER" id="PTHR47640">
    <property type="entry name" value="TRNA SELENOCYSTEINE 1-ASSOCIATED PROTEIN 1-RELATED-RELATED"/>
    <property type="match status" value="1"/>
</dbReference>
<name>A0AAN9D460_9TELE</name>
<dbReference type="InterPro" id="IPR000504">
    <property type="entry name" value="RRM_dom"/>
</dbReference>
<evidence type="ECO:0000256" key="6">
    <source>
        <dbReference type="SAM" id="MobiDB-lite"/>
    </source>
</evidence>
<reference evidence="8 9" key="1">
    <citation type="submission" date="2024-02" db="EMBL/GenBank/DDBJ databases">
        <title>Chromosome-level genome assembly of the Eurasian Minnow (Phoxinus phoxinus).</title>
        <authorList>
            <person name="Oriowo T.O."/>
            <person name="Martin S."/>
            <person name="Stange M."/>
            <person name="Chrysostomakis Y."/>
            <person name="Brown T."/>
            <person name="Winkler S."/>
            <person name="Kukowka S."/>
            <person name="Myers E.W."/>
            <person name="Bohne A."/>
        </authorList>
    </citation>
    <scope>NUCLEOTIDE SEQUENCE [LARGE SCALE GENOMIC DNA]</scope>
    <source>
        <strain evidence="8">ZFMK-TIS-60720</strain>
        <tissue evidence="8">Whole Organism</tissue>
    </source>
</reference>
<feature type="domain" description="RRM" evidence="7">
    <location>
        <begin position="302"/>
        <end position="380"/>
    </location>
</feature>
<feature type="region of interest" description="Disordered" evidence="6">
    <location>
        <begin position="241"/>
        <end position="277"/>
    </location>
</feature>
<dbReference type="GO" id="GO:0003729">
    <property type="term" value="F:mRNA binding"/>
    <property type="evidence" value="ECO:0007669"/>
    <property type="project" value="InterPro"/>
</dbReference>
<dbReference type="PROSITE" id="PS50102">
    <property type="entry name" value="RRM"/>
    <property type="match status" value="1"/>
</dbReference>
<dbReference type="Gene3D" id="3.30.70.330">
    <property type="match status" value="1"/>
</dbReference>
<dbReference type="SMART" id="SM00360">
    <property type="entry name" value="RRM"/>
    <property type="match status" value="1"/>
</dbReference>
<sequence length="401" mass="43817">MALKSGEERLKEMEAEMALFEQEVLGGPVAPSVVDAVPAALPMPAVPIIRAIIGTNTYRQVQQSLDARAATLVGPPPTFVGPAMPAVAPPPMIRPAFVPHVLQRPVGQRMPLMRGPPPQGMIAPPLPRPPPPPPMMMAPPMPGPPQPSMGPVGPPMGPMPPVGNMNPMPPAPPRPMSQAPAKITPSVIQAAPTVYTAPPAPKRIDFKSQKQARMEELSALVAEQQAAVKAAGLLELKKEVVPDDSKIGPSKPEPEPTHVEPADTSTEDKRKGRQEKQKKCIRVAAGVTWEDTSLLEWETDDFRIFCGDLGNEVNDDILARAFSRYPSFLKAKVVRDKRTGKTKGYGFVSFKDPNDYVRAMREMNGRYVGSRPIKLRKSSWKDRNLEVVRKKQKEKKKLGLR</sequence>
<evidence type="ECO:0000313" key="8">
    <source>
        <dbReference type="EMBL" id="KAK7158194.1"/>
    </source>
</evidence>
<dbReference type="PANTHER" id="PTHR47640:SF11">
    <property type="entry name" value="RNA-BINDING PROTEIN 42"/>
    <property type="match status" value="1"/>
</dbReference>
<accession>A0AAN9D460</accession>
<evidence type="ECO:0000259" key="7">
    <source>
        <dbReference type="PROSITE" id="PS50102"/>
    </source>
</evidence>
<proteinExistence type="inferred from homology"/>
<feature type="region of interest" description="Disordered" evidence="6">
    <location>
        <begin position="126"/>
        <end position="150"/>
    </location>
</feature>
<comment type="caution">
    <text evidence="8">The sequence shown here is derived from an EMBL/GenBank/DDBJ whole genome shotgun (WGS) entry which is preliminary data.</text>
</comment>
<gene>
    <name evidence="8" type="ORF">R3I93_009407</name>
</gene>
<evidence type="ECO:0000256" key="3">
    <source>
        <dbReference type="ARBA" id="ARBA00022884"/>
    </source>
</evidence>
<protein>
    <recommendedName>
        <fullName evidence="2">RNA-binding protein 42</fullName>
    </recommendedName>
    <alternativeName>
        <fullName evidence="4">RNA-binding motif protein 42</fullName>
    </alternativeName>
</protein>
<keyword evidence="3 5" id="KW-0694">RNA-binding</keyword>
<dbReference type="InterPro" id="IPR035979">
    <property type="entry name" value="RBD_domain_sf"/>
</dbReference>
<evidence type="ECO:0000256" key="4">
    <source>
        <dbReference type="ARBA" id="ARBA00030574"/>
    </source>
</evidence>
<dbReference type="EMBL" id="JAYKXH010000009">
    <property type="protein sequence ID" value="KAK7158194.1"/>
    <property type="molecule type" value="Genomic_DNA"/>
</dbReference>
<dbReference type="AlphaFoldDB" id="A0AAN9D460"/>
<comment type="similarity">
    <text evidence="1">Belongs to the RRM RBM42 family.</text>
</comment>
<organism evidence="8 9">
    <name type="scientific">Phoxinus phoxinus</name>
    <name type="common">Eurasian minnow</name>
    <dbReference type="NCBI Taxonomy" id="58324"/>
    <lineage>
        <taxon>Eukaryota</taxon>
        <taxon>Metazoa</taxon>
        <taxon>Chordata</taxon>
        <taxon>Craniata</taxon>
        <taxon>Vertebrata</taxon>
        <taxon>Euteleostomi</taxon>
        <taxon>Actinopterygii</taxon>
        <taxon>Neopterygii</taxon>
        <taxon>Teleostei</taxon>
        <taxon>Ostariophysi</taxon>
        <taxon>Cypriniformes</taxon>
        <taxon>Leuciscidae</taxon>
        <taxon>Phoxininae</taxon>
        <taxon>Phoxinus</taxon>
    </lineage>
</organism>
<evidence type="ECO:0000256" key="1">
    <source>
        <dbReference type="ARBA" id="ARBA00007408"/>
    </source>
</evidence>